<dbReference type="GO" id="GO:0006355">
    <property type="term" value="P:regulation of DNA-templated transcription"/>
    <property type="evidence" value="ECO:0007669"/>
    <property type="project" value="InterPro"/>
</dbReference>
<name>A0A9J6RJK0_9GAMM</name>
<dbReference type="AlphaFoldDB" id="A0A9J6RJK0"/>
<accession>A0A9J6RJK0</accession>
<dbReference type="NCBIfam" id="NF008723">
    <property type="entry name" value="PRK11718.1"/>
    <property type="match status" value="1"/>
</dbReference>
<organism evidence="4 5">
    <name type="scientific">Dasania phycosphaerae</name>
    <dbReference type="NCBI Taxonomy" id="2950436"/>
    <lineage>
        <taxon>Bacteria</taxon>
        <taxon>Pseudomonadati</taxon>
        <taxon>Pseudomonadota</taxon>
        <taxon>Gammaproteobacteria</taxon>
        <taxon>Cellvibrionales</taxon>
        <taxon>Spongiibacteraceae</taxon>
        <taxon>Dasania</taxon>
    </lineage>
</organism>
<evidence type="ECO:0000256" key="1">
    <source>
        <dbReference type="ARBA" id="ARBA00023015"/>
    </source>
</evidence>
<dbReference type="Gene3D" id="1.20.120.1370">
    <property type="entry name" value="Regulator of RNA polymerase sigma(70) subunit, domain 4"/>
    <property type="match status" value="1"/>
</dbReference>
<dbReference type="InterPro" id="IPR007448">
    <property type="entry name" value="Sigma70_reg_Rsd_AlgQ"/>
</dbReference>
<comment type="similarity">
    <text evidence="3">Belongs to the Rsd/AlgQ family.</text>
</comment>
<evidence type="ECO:0000313" key="5">
    <source>
        <dbReference type="Proteomes" id="UP001069090"/>
    </source>
</evidence>
<dbReference type="InterPro" id="IPR038309">
    <property type="entry name" value="Rsd/AlgQ_sf"/>
</dbReference>
<keyword evidence="2 3" id="KW-0804">Transcription</keyword>
<keyword evidence="1 3" id="KW-0805">Transcription regulation</keyword>
<dbReference type="RefSeq" id="WP_258330802.1">
    <property type="nucleotide sequence ID" value="NZ_JAPTGG010000003.1"/>
</dbReference>
<keyword evidence="5" id="KW-1185">Reference proteome</keyword>
<evidence type="ECO:0000256" key="2">
    <source>
        <dbReference type="ARBA" id="ARBA00023163"/>
    </source>
</evidence>
<evidence type="ECO:0000256" key="3">
    <source>
        <dbReference type="RuleBase" id="RU004409"/>
    </source>
</evidence>
<evidence type="ECO:0000313" key="4">
    <source>
        <dbReference type="EMBL" id="MCZ0864651.1"/>
    </source>
</evidence>
<dbReference type="Pfam" id="PF04353">
    <property type="entry name" value="Rsd_AlgQ"/>
    <property type="match status" value="1"/>
</dbReference>
<dbReference type="PIRSF" id="PIRSF016548">
    <property type="entry name" value="Rsd_AlgQ"/>
    <property type="match status" value="1"/>
</dbReference>
<comment type="caution">
    <text evidence="4">The sequence shown here is derived from an EMBL/GenBank/DDBJ whole genome shotgun (WGS) entry which is preliminary data.</text>
</comment>
<sequence>MLDTCTIEERWSGVNDMIERWLEERQKLIVEFCAAGEDHKSAEQLHKRLQNFCQLLVDYVCAGHFEVYYQLLREAEEFKDGSANIAQGLLPELNENTSIAMEFHDQYAETDPSTPLNDLSTKLSKLGETLELRFEIEDRLIDVMHNAHKAVVASEA</sequence>
<protein>
    <submittedName>
        <fullName evidence="4">Sigma D regulator</fullName>
    </submittedName>
</protein>
<dbReference type="EMBL" id="JAPTGG010000003">
    <property type="protein sequence ID" value="MCZ0864651.1"/>
    <property type="molecule type" value="Genomic_DNA"/>
</dbReference>
<gene>
    <name evidence="4" type="primary">rsd</name>
    <name evidence="4" type="ORF">O0V09_05535</name>
</gene>
<proteinExistence type="inferred from homology"/>
<reference evidence="4 5" key="1">
    <citation type="submission" date="2022-12" db="EMBL/GenBank/DDBJ databases">
        <title>Dasania phycosphaerae sp. nov., isolated from particulate material of the south coast of Korea.</title>
        <authorList>
            <person name="Jiang Y."/>
        </authorList>
    </citation>
    <scope>NUCLEOTIDE SEQUENCE [LARGE SCALE GENOMIC DNA]</scope>
    <source>
        <strain evidence="4 5">GY-19</strain>
    </source>
</reference>
<dbReference type="Proteomes" id="UP001069090">
    <property type="component" value="Unassembled WGS sequence"/>
</dbReference>